<dbReference type="InterPro" id="IPR036249">
    <property type="entry name" value="Thioredoxin-like_sf"/>
</dbReference>
<comment type="similarity">
    <text evidence="1">Belongs to the thioredoxin family. DsbA subfamily.</text>
</comment>
<gene>
    <name evidence="3" type="ORF">GA0074692_0124</name>
</gene>
<dbReference type="PANTHER" id="PTHR13887">
    <property type="entry name" value="GLUTATHIONE S-TRANSFERASE KAPPA"/>
    <property type="match status" value="1"/>
</dbReference>
<protein>
    <submittedName>
        <fullName evidence="3">Protein-disulfide isomerase</fullName>
    </submittedName>
</protein>
<dbReference type="Gene3D" id="3.40.30.10">
    <property type="entry name" value="Glutaredoxin"/>
    <property type="match status" value="1"/>
</dbReference>
<evidence type="ECO:0000313" key="3">
    <source>
        <dbReference type="EMBL" id="SCL17246.1"/>
    </source>
</evidence>
<dbReference type="RefSeq" id="WP_091638553.1">
    <property type="nucleotide sequence ID" value="NZ_FMHW01000002.1"/>
</dbReference>
<dbReference type="GO" id="GO:0016853">
    <property type="term" value="F:isomerase activity"/>
    <property type="evidence" value="ECO:0007669"/>
    <property type="project" value="UniProtKB-KW"/>
</dbReference>
<keyword evidence="4" id="KW-1185">Reference proteome</keyword>
<accession>A0A1C6RJ68</accession>
<dbReference type="OrthoDB" id="117402at2"/>
<sequence>MTTSLQVTDARLRVPVTEADHVRGPADAPVTLVEYADFQCRHCGAAYRNLRDVLRQRDGLVRLVYRHFPIANIHPYAESAAEVAEAVGQRDRFWEMHDWLYEHQDQLDPVHLTVGVEQLGFPADDEVSAEAQHRRHADRVRRDFVGGIRSGVTGVPTMFVNDVCHEGGYAVADLLAAVDQAAGD</sequence>
<dbReference type="SUPFAM" id="SSF52833">
    <property type="entry name" value="Thioredoxin-like"/>
    <property type="match status" value="1"/>
</dbReference>
<evidence type="ECO:0000259" key="2">
    <source>
        <dbReference type="PROSITE" id="PS51352"/>
    </source>
</evidence>
<reference evidence="4" key="1">
    <citation type="submission" date="2016-06" db="EMBL/GenBank/DDBJ databases">
        <authorList>
            <person name="Varghese N."/>
            <person name="Submissions Spin"/>
        </authorList>
    </citation>
    <scope>NUCLEOTIDE SEQUENCE [LARGE SCALE GENOMIC DNA]</scope>
    <source>
        <strain evidence="4">DSM 43817</strain>
    </source>
</reference>
<dbReference type="PROSITE" id="PS51352">
    <property type="entry name" value="THIOREDOXIN_2"/>
    <property type="match status" value="1"/>
</dbReference>
<dbReference type="Pfam" id="PF13462">
    <property type="entry name" value="Thioredoxin_4"/>
    <property type="match status" value="1"/>
</dbReference>
<dbReference type="AlphaFoldDB" id="A0A1C6RJ68"/>
<dbReference type="STRING" id="145854.GA0074692_0124"/>
<evidence type="ECO:0000256" key="1">
    <source>
        <dbReference type="ARBA" id="ARBA00005791"/>
    </source>
</evidence>
<keyword evidence="3" id="KW-0413">Isomerase</keyword>
<organism evidence="3 4">
    <name type="scientific">Micromonospora pallida</name>
    <dbReference type="NCBI Taxonomy" id="145854"/>
    <lineage>
        <taxon>Bacteria</taxon>
        <taxon>Bacillati</taxon>
        <taxon>Actinomycetota</taxon>
        <taxon>Actinomycetes</taxon>
        <taxon>Micromonosporales</taxon>
        <taxon>Micromonosporaceae</taxon>
        <taxon>Micromonospora</taxon>
    </lineage>
</organism>
<evidence type="ECO:0000313" key="4">
    <source>
        <dbReference type="Proteomes" id="UP000198959"/>
    </source>
</evidence>
<name>A0A1C6RJ68_9ACTN</name>
<feature type="domain" description="Thioredoxin" evidence="2">
    <location>
        <begin position="1"/>
        <end position="183"/>
    </location>
</feature>
<dbReference type="EMBL" id="FMHW01000002">
    <property type="protein sequence ID" value="SCL17246.1"/>
    <property type="molecule type" value="Genomic_DNA"/>
</dbReference>
<dbReference type="PANTHER" id="PTHR13887:SF55">
    <property type="entry name" value="SLR0313 PROTEIN"/>
    <property type="match status" value="1"/>
</dbReference>
<dbReference type="InterPro" id="IPR012336">
    <property type="entry name" value="Thioredoxin-like_fold"/>
</dbReference>
<proteinExistence type="inferred from homology"/>
<dbReference type="Proteomes" id="UP000198959">
    <property type="component" value="Unassembled WGS sequence"/>
</dbReference>
<dbReference type="InterPro" id="IPR013766">
    <property type="entry name" value="Thioredoxin_domain"/>
</dbReference>